<accession>A0A501W9N2</accession>
<evidence type="ECO:0000313" key="1">
    <source>
        <dbReference type="EMBL" id="TPE46663.1"/>
    </source>
</evidence>
<dbReference type="NCBIfam" id="NF038336">
    <property type="entry name" value="YjiT_fam"/>
    <property type="match status" value="1"/>
</dbReference>
<proteinExistence type="predicted"/>
<dbReference type="Proteomes" id="UP000319255">
    <property type="component" value="Unassembled WGS sequence"/>
</dbReference>
<dbReference type="AlphaFoldDB" id="A0A501W9N2"/>
<reference evidence="1 2" key="1">
    <citation type="submission" date="2019-06" db="EMBL/GenBank/DDBJ databases">
        <title>A novel bacterium of genus Amaricoccus, isolated from marine sediment.</title>
        <authorList>
            <person name="Huang H."/>
            <person name="Mo K."/>
            <person name="Hu Y."/>
        </authorList>
    </citation>
    <scope>NUCLEOTIDE SEQUENCE [LARGE SCALE GENOMIC DNA]</scope>
    <source>
        <strain evidence="1 2">HB172011</strain>
    </source>
</reference>
<organism evidence="1 2">
    <name type="scientific">Amaricoccus solimangrovi</name>
    <dbReference type="NCBI Taxonomy" id="2589815"/>
    <lineage>
        <taxon>Bacteria</taxon>
        <taxon>Pseudomonadati</taxon>
        <taxon>Pseudomonadota</taxon>
        <taxon>Alphaproteobacteria</taxon>
        <taxon>Rhodobacterales</taxon>
        <taxon>Paracoccaceae</taxon>
        <taxon>Amaricoccus</taxon>
    </lineage>
</organism>
<evidence type="ECO:0000313" key="2">
    <source>
        <dbReference type="Proteomes" id="UP000319255"/>
    </source>
</evidence>
<dbReference type="OrthoDB" id="7393676at2"/>
<protein>
    <submittedName>
        <fullName evidence="1">Uncharacterized protein</fullName>
    </submittedName>
</protein>
<gene>
    <name evidence="1" type="ORF">FJM51_21560</name>
</gene>
<dbReference type="EMBL" id="VFRP01000042">
    <property type="protein sequence ID" value="TPE46663.1"/>
    <property type="molecule type" value="Genomic_DNA"/>
</dbReference>
<keyword evidence="2" id="KW-1185">Reference proteome</keyword>
<comment type="caution">
    <text evidence="1">The sequence shown here is derived from an EMBL/GenBank/DDBJ whole genome shotgun (WGS) entry which is preliminary data.</text>
</comment>
<name>A0A501W9N2_9RHOB</name>
<sequence length="1085" mass="116919">MPMEFAAAIEDEIDGRPLHLYRLSERRFDELEIGLRSSLGRSRDGETAAAFVLWAAEHYRRYFAGGSFSWAFLTDALGLRLDQAALRDLTARGLRKLRRPPPRSSDAGVQYLRTLAAEGGLPVRLLAHEGGYRAALVGLVSDLERLGAGCPEEQALAFARRRAERLPMGYRTEEFHALFVQFARELVDLRGRAPRDLAAADVEIWLDRAEPGWRERLTLRFDGDAARALFAEAMAVRAGGEVEEPLGRQLVREQDGSWRAFVDVAPATRLPTRLMDGIDAAYRRVRLAPTGALAAACPDLILALDREQGGWSATRISGRRTARFPFPLSAPIELVAMADGRLLQPVSLPGGGNVDPAEGLTLWTLAESSDTGAARRLAWAGSASLRTRDPLVWALVGVDALVTCSEGLVAQPDGESTEGRLLRLEGKGRIGVRDWSLAVETGADRTERDEIAAFGAQDGTVRDGRGAPVFRGLPDIAFRRAGQGFVDLPTRRRLYRPGGRGAWRRASPAEGFLGTLDVAADEGGNVGARLRLRIVPPAARFALDAGGEALSVSGLPAGWTLRVEDATPAVIDEAGSARVPLPAGGIRKARLRLRAAAPDGVETLDWQLALPATRAHLAGPDGAILETQREITLHDLRDWRVLPALVGQTDLSLRLVAPGLGGITSPLAVRVHGEAPLSSVRDLVNDLLSHGGPDAELRLRALADGHESPRLLVRRFLGETHLTEDGVFLRTQGAPGDELTLPDLAAINFDAPGPAVAVQNAPPEAMCAVLGPGRWFFLPSLHGQPLRPPRPLVVEPVAGHEATIDQDDRMHAAGAGRTRAARVAAYAAIFRDGDDESHIMALERAIEALTAHGASPSALDQVLALGWVPAVAVRLLMKADVSDLSDRLELERHGARRWAFVAPRDWGAAVAAELASQAASLAAIPALAERAKTLAREQMARRVREILTLRPDLDGHLALGLMEARLAAPPDLMHWLGRMPSAFGDPERTLVRLAAAAARRHGESDLSFPDLRAAAQPAAFVRFADHVNGLIEAPLFVSEVAFGLRAAPQGRTGVQLLRCIHLDPSHFDLALPAAMAWQAMRLSRK</sequence>
<dbReference type="RefSeq" id="WP_140456192.1">
    <property type="nucleotide sequence ID" value="NZ_VFRP01000042.1"/>
</dbReference>
<dbReference type="InterPro" id="IPR047879">
    <property type="entry name" value="YjiT"/>
</dbReference>